<dbReference type="Pfam" id="PF19314">
    <property type="entry name" value="DUF5917"/>
    <property type="match status" value="1"/>
</dbReference>
<protein>
    <recommendedName>
        <fullName evidence="3">FHF complex subunit HOOK-interacting protein C-terminal domain-containing protein</fullName>
    </recommendedName>
</protein>
<dbReference type="Proteomes" id="UP000274922">
    <property type="component" value="Unassembled WGS sequence"/>
</dbReference>
<organism evidence="4 5">
    <name type="scientific">Caulochytrium protostelioides</name>
    <dbReference type="NCBI Taxonomy" id="1555241"/>
    <lineage>
        <taxon>Eukaryota</taxon>
        <taxon>Fungi</taxon>
        <taxon>Fungi incertae sedis</taxon>
        <taxon>Chytridiomycota</taxon>
        <taxon>Chytridiomycota incertae sedis</taxon>
        <taxon>Chytridiomycetes</taxon>
        <taxon>Caulochytriales</taxon>
        <taxon>Caulochytriaceae</taxon>
        <taxon>Caulochytrium</taxon>
    </lineage>
</organism>
<dbReference type="EMBL" id="ML014166">
    <property type="protein sequence ID" value="RKP01622.1"/>
    <property type="molecule type" value="Genomic_DNA"/>
</dbReference>
<reference evidence="5" key="1">
    <citation type="journal article" date="2018" name="Nat. Microbiol.">
        <title>Leveraging single-cell genomics to expand the fungal tree of life.</title>
        <authorList>
            <person name="Ahrendt S.R."/>
            <person name="Quandt C.A."/>
            <person name="Ciobanu D."/>
            <person name="Clum A."/>
            <person name="Salamov A."/>
            <person name="Andreopoulos B."/>
            <person name="Cheng J.F."/>
            <person name="Woyke T."/>
            <person name="Pelin A."/>
            <person name="Henrissat B."/>
            <person name="Reynolds N.K."/>
            <person name="Benny G.L."/>
            <person name="Smith M.E."/>
            <person name="James T.Y."/>
            <person name="Grigoriev I.V."/>
        </authorList>
    </citation>
    <scope>NUCLEOTIDE SEQUENCE [LARGE SCALE GENOMIC DNA]</scope>
    <source>
        <strain evidence="5">ATCC 52028</strain>
    </source>
</reference>
<name>A0A4P9X8N6_9FUNG</name>
<evidence type="ECO:0000259" key="3">
    <source>
        <dbReference type="Pfam" id="PF19314"/>
    </source>
</evidence>
<dbReference type="Pfam" id="PF10257">
    <property type="entry name" value="RAI16-like"/>
    <property type="match status" value="1"/>
</dbReference>
<keyword evidence="5" id="KW-1185">Reference proteome</keyword>
<evidence type="ECO:0000313" key="4">
    <source>
        <dbReference type="EMBL" id="RKP01622.1"/>
    </source>
</evidence>
<accession>A0A4P9X8N6</accession>
<dbReference type="AlphaFoldDB" id="A0A4P9X8N6"/>
<proteinExistence type="inferred from homology"/>
<evidence type="ECO:0000256" key="1">
    <source>
        <dbReference type="ARBA" id="ARBA00024336"/>
    </source>
</evidence>
<dbReference type="PANTHER" id="PTHR21705">
    <property type="entry name" value="RAI16 PROTEIN-RELATED"/>
    <property type="match status" value="1"/>
</dbReference>
<dbReference type="InterPro" id="IPR045669">
    <property type="entry name" value="FHIP_C"/>
</dbReference>
<evidence type="ECO:0000256" key="2">
    <source>
        <dbReference type="SAM" id="MobiDB-lite"/>
    </source>
</evidence>
<comment type="similarity">
    <text evidence="1">Belongs to the FHIP family.</text>
</comment>
<feature type="region of interest" description="Disordered" evidence="2">
    <location>
        <begin position="413"/>
        <end position="432"/>
    </location>
</feature>
<feature type="domain" description="FHF complex subunit HOOK-interacting protein C-terminal" evidence="3">
    <location>
        <begin position="596"/>
        <end position="697"/>
    </location>
</feature>
<dbReference type="InterPro" id="IPR019384">
    <property type="entry name" value="FHIP"/>
</dbReference>
<dbReference type="STRING" id="1555241.A0A4P9X8N6"/>
<evidence type="ECO:0000313" key="5">
    <source>
        <dbReference type="Proteomes" id="UP000274922"/>
    </source>
</evidence>
<sequence length="770" mass="83381">MEDFLARIKGRLVKRSGHLTPQERQQRFRQRYAAIGSAHAAAVAAAADADAAAADAAALRPVQQTEIPECLQYLVDQLVRENVSAGERLDDGACTELFLSENMLDALEAQSAADVPLGYRSQLIQSATTLVTMLDEMMVAQRAFHLPLQRLLKTATAQPKFPYQDALLELEYAIAAKIHGAPRLIPLFFEKPLSPDASAPSTSSPALTTAPAGSSEPTWAFPLLDHLLQYLHLEGRRGDVARTAVLALLECTDDDLAAYIDRTEFHNIVVAGLGGLFSQLPSRLPRHAMSQADGPGAAGAVPAGAAAAPPTRIVALGVTTFRADLNALVCLLNWVQSVFTRCSHPRLLQRLASHIEQIFFAQILSTALMDASDFDGTAATALAYTTLMAQTITVPPLAEAFCQVLLGAEDSDARRAGGDDMDADPPPGTPASVLSARSRVDLELTVRDILLSKTSSLVEDVAVASLQLLQILVFQHGPFAVNALFEHLPFTTLEGWPMARERVSAIHQHNHLLMRYYELAEQSRAIMGDAATDADASRRSSVASLRSPSQHDTLRHVPAPLRRFSDLETTPHAAHGTVEAYVHDAWAAHLRRMARDPTLRKLMASLANFFSNAFAYNLVLTGMLSTLVKQPDPTLHFYLLHADLLMPAAGSVTVPGPLAGAPSLYTLLRQRWSEVESRRQADPRRFAEQVRAASVFLFEGEYDRAQALGAGGSSWFVTTAPASASPAGGAGPDPEHEYFLNVIILQEFIKEVLGVQLASLMSPYVHVAYV</sequence>
<gene>
    <name evidence="4" type="ORF">CXG81DRAFT_11760</name>
</gene>
<dbReference type="OrthoDB" id="5350595at2759"/>
<dbReference type="PANTHER" id="PTHR21705:SF11">
    <property type="entry name" value="FHIP FAMILY PROTEIN CG3558"/>
    <property type="match status" value="1"/>
</dbReference>